<comment type="caution">
    <text evidence="1">The sequence shown here is derived from an EMBL/GenBank/DDBJ whole genome shotgun (WGS) entry which is preliminary data.</text>
</comment>
<organism evidence="1 2">
    <name type="scientific">Pseudomonas fildesensis</name>
    <dbReference type="NCBI Taxonomy" id="1674920"/>
    <lineage>
        <taxon>Bacteria</taxon>
        <taxon>Pseudomonadati</taxon>
        <taxon>Pseudomonadota</taxon>
        <taxon>Gammaproteobacteria</taxon>
        <taxon>Pseudomonadales</taxon>
        <taxon>Pseudomonadaceae</taxon>
        <taxon>Pseudomonas</taxon>
    </lineage>
</organism>
<dbReference type="EMBL" id="LFMW01000014">
    <property type="protein sequence ID" value="KMT53549.1"/>
    <property type="molecule type" value="Genomic_DNA"/>
</dbReference>
<gene>
    <name evidence="1" type="ORF">ACR52_21125</name>
</gene>
<keyword evidence="2" id="KW-1185">Reference proteome</keyword>
<dbReference type="RefSeq" id="WP_048729050.1">
    <property type="nucleotide sequence ID" value="NZ_LFMW01000014.1"/>
</dbReference>
<dbReference type="Proteomes" id="UP000037551">
    <property type="component" value="Unassembled WGS sequence"/>
</dbReference>
<protein>
    <submittedName>
        <fullName evidence="1">Uncharacterized protein</fullName>
    </submittedName>
</protein>
<evidence type="ECO:0000313" key="2">
    <source>
        <dbReference type="Proteomes" id="UP000037551"/>
    </source>
</evidence>
<accession>A0A0J8FXW7</accession>
<sequence length="73" mass="8303">MSRPISMLRLTPQAAGKLQQQCTKATTELQKLTRFRKEFDRQLAVLIGNDNLRKLHKDNKNALLLADLVKEAA</sequence>
<dbReference type="OrthoDB" id="6961941at2"/>
<dbReference type="PATRIC" id="fig|1674920.3.peg.2628"/>
<proteinExistence type="predicted"/>
<reference evidence="1 2" key="1">
    <citation type="submission" date="2015-06" db="EMBL/GenBank/DDBJ databases">
        <title>Draft genome sequence of an Antarctic Pseudomonas sp. strain KG01 with full potential for biotechnological applications.</title>
        <authorList>
            <person name="Pavlov M.S."/>
            <person name="Lira F."/>
            <person name="Martinez J.L."/>
            <person name="Marshall S.H."/>
        </authorList>
    </citation>
    <scope>NUCLEOTIDE SEQUENCE [LARGE SCALE GENOMIC DNA]</scope>
    <source>
        <strain evidence="1 2">KG01</strain>
    </source>
</reference>
<name>A0A0J8FXW7_9PSED</name>
<dbReference type="AlphaFoldDB" id="A0A0J8FXW7"/>
<evidence type="ECO:0000313" key="1">
    <source>
        <dbReference type="EMBL" id="KMT53549.1"/>
    </source>
</evidence>